<dbReference type="InterPro" id="IPR016187">
    <property type="entry name" value="CTDL_fold"/>
</dbReference>
<keyword evidence="4 6" id="KW-1015">Disulfide bond</keyword>
<dbReference type="PROSITE" id="PS00010">
    <property type="entry name" value="ASX_HYDROXYL"/>
    <property type="match status" value="2"/>
</dbReference>
<reference evidence="12" key="1">
    <citation type="submission" date="2025-08" db="UniProtKB">
        <authorList>
            <consortium name="RefSeq"/>
        </authorList>
    </citation>
    <scope>IDENTIFICATION</scope>
    <source>
        <tissue evidence="12">Gonads</tissue>
    </source>
</reference>
<feature type="domain" description="C-type lectin" evidence="9">
    <location>
        <begin position="1207"/>
        <end position="1324"/>
    </location>
</feature>
<keyword evidence="11" id="KW-1185">Reference proteome</keyword>
<dbReference type="FunFam" id="2.10.25.10:FF:000001">
    <property type="entry name" value="Tenascin C"/>
    <property type="match status" value="1"/>
</dbReference>
<dbReference type="GeneID" id="106153577"/>
<evidence type="ECO:0000259" key="10">
    <source>
        <dbReference type="PROSITE" id="PS51233"/>
    </source>
</evidence>
<feature type="domain" description="EGF-like" evidence="8">
    <location>
        <begin position="1089"/>
        <end position="1129"/>
    </location>
</feature>
<protein>
    <submittedName>
        <fullName evidence="12">Uncharacterized protein LOC106153577 isoform X1</fullName>
    </submittedName>
</protein>
<evidence type="ECO:0000256" key="3">
    <source>
        <dbReference type="ARBA" id="ARBA00022737"/>
    </source>
</evidence>
<evidence type="ECO:0000256" key="7">
    <source>
        <dbReference type="SAM" id="SignalP"/>
    </source>
</evidence>
<feature type="signal peptide" evidence="7">
    <location>
        <begin position="1"/>
        <end position="19"/>
    </location>
</feature>
<feature type="domain" description="EGF-like" evidence="8">
    <location>
        <begin position="1130"/>
        <end position="1167"/>
    </location>
</feature>
<accession>A0A1S3HAH5</accession>
<feature type="chain" id="PRO_5010175275" evidence="7">
    <location>
        <begin position="20"/>
        <end position="1334"/>
    </location>
</feature>
<evidence type="ECO:0000256" key="5">
    <source>
        <dbReference type="ARBA" id="ARBA00023180"/>
    </source>
</evidence>
<evidence type="ECO:0000313" key="12">
    <source>
        <dbReference type="RefSeq" id="XP_013383008.1"/>
    </source>
</evidence>
<dbReference type="InterPro" id="IPR000152">
    <property type="entry name" value="EGF-type_Asp/Asn_hydroxyl_site"/>
</dbReference>
<dbReference type="Pfam" id="PF23106">
    <property type="entry name" value="EGF_Teneurin"/>
    <property type="match status" value="1"/>
</dbReference>
<keyword evidence="5" id="KW-0325">Glycoprotein</keyword>
<dbReference type="FunFam" id="2.10.25.10:FF:000038">
    <property type="entry name" value="Fibrillin 2"/>
    <property type="match status" value="2"/>
</dbReference>
<evidence type="ECO:0000256" key="2">
    <source>
        <dbReference type="ARBA" id="ARBA00022729"/>
    </source>
</evidence>
<evidence type="ECO:0000256" key="1">
    <source>
        <dbReference type="ARBA" id="ARBA00022536"/>
    </source>
</evidence>
<dbReference type="Pfam" id="PF07645">
    <property type="entry name" value="EGF_CA"/>
    <property type="match status" value="3"/>
</dbReference>
<dbReference type="InterPro" id="IPR018097">
    <property type="entry name" value="EGF_Ca-bd_CS"/>
</dbReference>
<evidence type="ECO:0000256" key="4">
    <source>
        <dbReference type="ARBA" id="ARBA00023157"/>
    </source>
</evidence>
<dbReference type="InterPro" id="IPR052235">
    <property type="entry name" value="Nephronectin_domain"/>
</dbReference>
<evidence type="ECO:0000259" key="9">
    <source>
        <dbReference type="PROSITE" id="PS50041"/>
    </source>
</evidence>
<dbReference type="Pfam" id="PF26129">
    <property type="entry name" value="Vwde"/>
    <property type="match status" value="1"/>
</dbReference>
<proteinExistence type="predicted"/>
<dbReference type="Proteomes" id="UP000085678">
    <property type="component" value="Unplaced"/>
</dbReference>
<keyword evidence="2 7" id="KW-0732">Signal</keyword>
<organism evidence="11 12">
    <name type="scientific">Lingula anatina</name>
    <name type="common">Brachiopod</name>
    <name type="synonym">Lingula unguis</name>
    <dbReference type="NCBI Taxonomy" id="7574"/>
    <lineage>
        <taxon>Eukaryota</taxon>
        <taxon>Metazoa</taxon>
        <taxon>Spiralia</taxon>
        <taxon>Lophotrochozoa</taxon>
        <taxon>Brachiopoda</taxon>
        <taxon>Linguliformea</taxon>
        <taxon>Lingulata</taxon>
        <taxon>Lingulida</taxon>
        <taxon>Linguloidea</taxon>
        <taxon>Lingulidae</taxon>
        <taxon>Lingula</taxon>
    </lineage>
</organism>
<dbReference type="PROSITE" id="PS01186">
    <property type="entry name" value="EGF_2"/>
    <property type="match status" value="2"/>
</dbReference>
<dbReference type="InterPro" id="IPR000742">
    <property type="entry name" value="EGF"/>
</dbReference>
<dbReference type="GO" id="GO:0005509">
    <property type="term" value="F:calcium ion binding"/>
    <property type="evidence" value="ECO:0007669"/>
    <property type="project" value="InterPro"/>
</dbReference>
<dbReference type="PROSITE" id="PS00022">
    <property type="entry name" value="EGF_1"/>
    <property type="match status" value="1"/>
</dbReference>
<dbReference type="InterPro" id="IPR009030">
    <property type="entry name" value="Growth_fac_rcpt_cys_sf"/>
</dbReference>
<dbReference type="SMART" id="SM00034">
    <property type="entry name" value="CLECT"/>
    <property type="match status" value="1"/>
</dbReference>
<dbReference type="SUPFAM" id="SSF57184">
    <property type="entry name" value="Growth factor receptor domain"/>
    <property type="match status" value="1"/>
</dbReference>
<dbReference type="InterPro" id="IPR001304">
    <property type="entry name" value="C-type_lectin-like"/>
</dbReference>
<dbReference type="PROSITE" id="PS51233">
    <property type="entry name" value="VWFD"/>
    <property type="match status" value="1"/>
</dbReference>
<dbReference type="PROSITE" id="PS01187">
    <property type="entry name" value="EGF_CA"/>
    <property type="match status" value="2"/>
</dbReference>
<dbReference type="InterPro" id="IPR058727">
    <property type="entry name" value="Helical_Vwde"/>
</dbReference>
<dbReference type="SMART" id="SM00181">
    <property type="entry name" value="EGF"/>
    <property type="match status" value="5"/>
</dbReference>
<keyword evidence="3" id="KW-0677">Repeat</keyword>
<name>A0A1S3HAH5_LINAN</name>
<dbReference type="InterPro" id="IPR001881">
    <property type="entry name" value="EGF-like_Ca-bd_dom"/>
</dbReference>
<dbReference type="PROSITE" id="PS50041">
    <property type="entry name" value="C_TYPE_LECTIN_2"/>
    <property type="match status" value="1"/>
</dbReference>
<dbReference type="Gene3D" id="2.10.25.10">
    <property type="entry name" value="Laminin"/>
    <property type="match status" value="4"/>
</dbReference>
<comment type="caution">
    <text evidence="6">Lacks conserved residue(s) required for the propagation of feature annotation.</text>
</comment>
<dbReference type="InterPro" id="IPR016186">
    <property type="entry name" value="C-type_lectin-like/link_sf"/>
</dbReference>
<dbReference type="PROSITE" id="PS50026">
    <property type="entry name" value="EGF_3"/>
    <property type="match status" value="2"/>
</dbReference>
<evidence type="ECO:0000259" key="8">
    <source>
        <dbReference type="PROSITE" id="PS50026"/>
    </source>
</evidence>
<evidence type="ECO:0000313" key="11">
    <source>
        <dbReference type="Proteomes" id="UP000085678"/>
    </source>
</evidence>
<dbReference type="SUPFAM" id="SSF56436">
    <property type="entry name" value="C-type lectin-like"/>
    <property type="match status" value="1"/>
</dbReference>
<dbReference type="PANTHER" id="PTHR24050:SF28">
    <property type="entry name" value="UROMODULIN-LIKE"/>
    <property type="match status" value="1"/>
</dbReference>
<feature type="disulfide bond" evidence="6">
    <location>
        <begin position="1157"/>
        <end position="1166"/>
    </location>
</feature>
<dbReference type="RefSeq" id="XP_013383008.1">
    <property type="nucleotide sequence ID" value="XM_013527554.2"/>
</dbReference>
<dbReference type="Pfam" id="PF00059">
    <property type="entry name" value="Lectin_C"/>
    <property type="match status" value="1"/>
</dbReference>
<sequence>MGTLLFGSVAFLVVHICVGSLLCDWKQFDDPCSWSNYDKLDNFRRNQNEHLMAGQKPLCDNALMSKWFRFIGRAGDRMADSTANLMSGSCNTNWPIFLKGTHPKLSDLSCNEIVPSEGCIVYDGKTYCRADRVTIDIKIKKCCVGAAEFFIYRSSHDVICDSAFCGAGSSLQCNGSDVLYVDKDENAEKCKAPYPRMIGLPKISDPEVDDDDFAIYCQVTFDANSGNNESALFNVQFLFNGENALHAIADCSTGFRAKLTSKSIAKHIGKHVNCRVNASWKESRRQETSFTYSANSYFAGIKVFKYQTFEEVRNINLSKDKMQPFRIELATYIPITKTSHSFDMLNFTLSTASDISTEACYSAFSQWTGDETFPIRSSPAITVYPVFDGSIKPEGSLRLLTFDRQSLNTPWDPNKSIWHGFRLGGIPITLKEASPGECTSVTDPHFKTFDNTLFDNQIKGEFLLSKLNKVEEGIFFEVRAKHWSCLNDDIACNCGVAARENDDIFIVDLCHSTWQQHKNKNVAPLIWYRGIGNCQDESCPAEGADIYKDTTGKDFTISFPSGARVRAKINPRWGLDLTVHVPSYFEANGLEGLCGDYGPKPDRTSNDFHLEQKISPLNSYFNHTIIPKRSGVNKGRETSYCHCQKNGIVCDYNRLITDRGNIEQLTHITPYTPKQRPNNKRHKRDLRAGEDITDDEIKDFSRYEYEFDFNEDNVVPVMKDWPTLGGKTKKQVEDHCDRTIQASPIYNLCQNVPEFDFDSSRRQCIEDIKLTDDYKFADMAVASMESFCLLTAEKIKPPPPPPPTEIPVSPTRGPLLPALPATFTTPKSTVKPFIMPDLDTIKKWICPNQCSDHGDCVDGTCQCHQNFTSNDCSVEMDLAPKVYGIGDDGLCDIRQRRCEVINLDVSNAVDGANLTCRFVLNEVDFSTGKRLFQKSTFETVGKMLSFAEMVCPLPKQKIDTPLKETAIRGNPLQSFDLTISNDKQFFSAIPSNVTIYDSHCIECIGHACIRKSDACKINGYCYEDGETDPVHEACRSCNISVDLNGWTNTTEPTIPCAHCDGLPCKCAGAKWKCECNPGFVNALNGTCIDVDECKYQGACGPNSVCLNTRGSYRCQCNVGYRAVNRSYCTDIDECKSTNACLPTAACINVPGSFKCHCKPGYSGINCTDIDECTRMNPCDPYMDCINLPGSYECRFRTSGCPRRYENVHNKCLLIQNSNINFSDARMACLSESGDLVMIETIFEYKALITKIPRASGFYWVGVTDTETEGKWKFVNGADITYSPSWDPGHPAVSPNDDDCVAINSGSSYQYVDKKCSESFKFICQAPWHRQNIFG</sequence>
<gene>
    <name evidence="12" type="primary">LOC106153577</name>
</gene>
<dbReference type="CDD" id="cd00037">
    <property type="entry name" value="CLECT"/>
    <property type="match status" value="1"/>
</dbReference>
<evidence type="ECO:0000256" key="6">
    <source>
        <dbReference type="PROSITE-ProRule" id="PRU00076"/>
    </source>
</evidence>
<dbReference type="STRING" id="7574.A0A1S3HAH5"/>
<dbReference type="SMART" id="SM00179">
    <property type="entry name" value="EGF_CA"/>
    <property type="match status" value="3"/>
</dbReference>
<dbReference type="KEGG" id="lak:106153577"/>
<dbReference type="OrthoDB" id="10001041at2759"/>
<dbReference type="PANTHER" id="PTHR24050">
    <property type="entry name" value="PA14 DOMAIN-CONTAINING PROTEIN"/>
    <property type="match status" value="1"/>
</dbReference>
<feature type="domain" description="VWFD" evidence="10">
    <location>
        <begin position="436"/>
        <end position="633"/>
    </location>
</feature>
<dbReference type="InterPro" id="IPR001846">
    <property type="entry name" value="VWF_type-D"/>
</dbReference>
<dbReference type="InterPro" id="IPR049883">
    <property type="entry name" value="NOTCH1_EGF-like"/>
</dbReference>
<dbReference type="Gene3D" id="3.10.100.10">
    <property type="entry name" value="Mannose-Binding Protein A, subunit A"/>
    <property type="match status" value="1"/>
</dbReference>
<keyword evidence="1 6" id="KW-0245">EGF-like domain</keyword>
<dbReference type="CDD" id="cd00054">
    <property type="entry name" value="EGF_CA"/>
    <property type="match status" value="3"/>
</dbReference>
<dbReference type="InParanoid" id="A0A1S3HAH5"/>